<proteinExistence type="predicted"/>
<dbReference type="InterPro" id="IPR025883">
    <property type="entry name" value="Cadherin-like_domain"/>
</dbReference>
<feature type="domain" description="Fibronectin type-III" evidence="1">
    <location>
        <begin position="353"/>
        <end position="451"/>
    </location>
</feature>
<name>A0A927BTB0_9BACL</name>
<dbReference type="PANTHER" id="PTHR45661:SF3">
    <property type="entry name" value="IG-LIKE DOMAIN-CONTAINING PROTEIN"/>
    <property type="match status" value="1"/>
</dbReference>
<feature type="domain" description="SLH" evidence="2">
    <location>
        <begin position="1269"/>
        <end position="1328"/>
    </location>
</feature>
<dbReference type="InterPro" id="IPR003961">
    <property type="entry name" value="FN3_dom"/>
</dbReference>
<dbReference type="PROSITE" id="PS50853">
    <property type="entry name" value="FN3"/>
    <property type="match status" value="1"/>
</dbReference>
<dbReference type="InterPro" id="IPR026906">
    <property type="entry name" value="LRR_5"/>
</dbReference>
<dbReference type="Gene3D" id="2.60.40.10">
    <property type="entry name" value="Immunoglobulins"/>
    <property type="match status" value="3"/>
</dbReference>
<comment type="caution">
    <text evidence="3">The sequence shown here is derived from an EMBL/GenBank/DDBJ whole genome shotgun (WGS) entry which is preliminary data.</text>
</comment>
<dbReference type="Pfam" id="PF00041">
    <property type="entry name" value="fn3"/>
    <property type="match status" value="1"/>
</dbReference>
<organism evidence="3 4">
    <name type="scientific">Paenibacillus sabuli</name>
    <dbReference type="NCBI Taxonomy" id="2772509"/>
    <lineage>
        <taxon>Bacteria</taxon>
        <taxon>Bacillati</taxon>
        <taxon>Bacillota</taxon>
        <taxon>Bacilli</taxon>
        <taxon>Bacillales</taxon>
        <taxon>Paenibacillaceae</taxon>
        <taxon>Paenibacillus</taxon>
    </lineage>
</organism>
<feature type="domain" description="SLH" evidence="2">
    <location>
        <begin position="1198"/>
        <end position="1261"/>
    </location>
</feature>
<dbReference type="SMART" id="SM00060">
    <property type="entry name" value="FN3"/>
    <property type="match status" value="1"/>
</dbReference>
<gene>
    <name evidence="3" type="ORF">IDH44_14465</name>
</gene>
<dbReference type="CDD" id="cd00063">
    <property type="entry name" value="FN3"/>
    <property type="match status" value="1"/>
</dbReference>
<dbReference type="EMBL" id="JACXIZ010000023">
    <property type="protein sequence ID" value="MBD2846402.1"/>
    <property type="molecule type" value="Genomic_DNA"/>
</dbReference>
<dbReference type="Gene3D" id="3.80.10.10">
    <property type="entry name" value="Ribonuclease Inhibitor"/>
    <property type="match status" value="2"/>
</dbReference>
<dbReference type="Proteomes" id="UP000621560">
    <property type="component" value="Unassembled WGS sequence"/>
</dbReference>
<accession>A0A927BTB0</accession>
<evidence type="ECO:0000313" key="3">
    <source>
        <dbReference type="EMBL" id="MBD2846402.1"/>
    </source>
</evidence>
<evidence type="ECO:0000313" key="4">
    <source>
        <dbReference type="Proteomes" id="UP000621560"/>
    </source>
</evidence>
<dbReference type="InterPro" id="IPR032179">
    <property type="entry name" value="Cry22Aa_Ig-like"/>
</dbReference>
<dbReference type="Pfam" id="PF12733">
    <property type="entry name" value="Cadherin-like"/>
    <property type="match status" value="1"/>
</dbReference>
<evidence type="ECO:0000259" key="1">
    <source>
        <dbReference type="PROSITE" id="PS50853"/>
    </source>
</evidence>
<dbReference type="SUPFAM" id="SSF52058">
    <property type="entry name" value="L domain-like"/>
    <property type="match status" value="1"/>
</dbReference>
<dbReference type="PANTHER" id="PTHR45661">
    <property type="entry name" value="SURFACE ANTIGEN"/>
    <property type="match status" value="1"/>
</dbReference>
<dbReference type="RefSeq" id="WP_190918802.1">
    <property type="nucleotide sequence ID" value="NZ_JACXIZ010000023.1"/>
</dbReference>
<sequence length="1328" mass="140052">MFKMFRKWGKLSSIGLSMLIIVALISTGGASTPWMPVAQAGPGPLFETSEKEDGTLKITGYNGTETELEIPGTIDDKTVSEIGAQAFFMGNLTSVTIPKEVVAIGSMAFAGNQLTSVTIPGNVKVISSYAFQGNLLTSVTLEEGVQTIEGHAFMMNSLTSITIPESVIKVGTQAFAQNMTLTSVNIEGNDELGTQIEANAFNFNGNVTSVTLGEGVTSIGDYAFSGNKLTSLTIPGTVTSIGNYAFTVYKDMEGLERLTMEEGVEEIGDSAFFGNQLTHVTIPHSVQSVGMSAFLQNRLERVTFEGMPTLKNDVFKQNYTGFDGWYSDAAVTEEWTDQLSAPVGGELYAKTTWPASPTSASAEAGDAQAIVNFTAPAYSGDSAITGYTVRAYVDGVEQTGLQATGEASPITVTGLTNGTAYTFEVIATNAAGDSLASAASSPVTPVRKPEASVVSIRSSNADASRAKVGDTITLDITTSKAVIEPAVTIAGNVATVSDKGDSDATTWSATYTLQESDEEGAVAFTADFEDTVGTVGVQVTTTTDGSSVTLDKTAPAAPEISIDPAQPTNQNVTVTISYPEDAATASYKLGDGSWQLYSAPFEVATNLSVYARAIDAAGNMSTTTSYVVDTIYKSEPVITLIGQEELNHEAATPYTDAGAIAADQRDQDLTAAITVTGAVYTDELGTYVLRYNVSDSTGNPAAEVTRTVHVVDTTAPTLTLNGDQLVTISQGSSYVDAGAVASDTFDGDLSGDITVDGTVDTAAPGEYTLVYRVSDASGNAAEEVSRTVQVLSNDASLQALDVDPGALAPAFDSQKLAYTVRVSSAIDQINLSLTVSHPGSVVELDGELLALDDQGGATAELEVAVGKNAFVLTVKAADGTEQAYSLTVNRAKLTPVYGGEGPVSPTPNEPESEEVDIWINGSRVQIGKALTDRVNDREVTTVAVDETLLAERLEAEGKGATIIVPVNTGSEVTIGELTGRMVKAMEAQEAVVELRTDKASYTLPAGQINIDSISERFGSNLALEDIKINIMIEEPQKETVQVVEDAANAGGLMLVVPPMSFSVQAKYGDRTEEVTTFNAYVERTLALPEGVDASRVTTGVVVDPDGNVRHVPTKIVEVEGTYYAQINSLTNSTYAVVWSPVAFEDVTGHWAMAAVNNMGSRMIISGVGEDRFEPDREITRAEFAAIVVRGLGLKVESGSAPFTDVHAEKWYHDAVYTAYSHDLISGYQDGTFRPNATITREEAMVMISKAMGITGLAPVQTEQAAREALHAFEDGREASEWAVASIAANVEAGIVSGRSDSRLAPKASITRAEVALIIQRLLQKSERI</sequence>
<keyword evidence="4" id="KW-1185">Reference proteome</keyword>
<dbReference type="Pfam" id="PF00395">
    <property type="entry name" value="SLH"/>
    <property type="match status" value="3"/>
</dbReference>
<dbReference type="InterPro" id="IPR001119">
    <property type="entry name" value="SLH_dom"/>
</dbReference>
<dbReference type="PROSITE" id="PS51272">
    <property type="entry name" value="SLH"/>
    <property type="match status" value="3"/>
</dbReference>
<reference evidence="3" key="1">
    <citation type="submission" date="2020-09" db="EMBL/GenBank/DDBJ databases">
        <title>A novel bacterium of genus Paenibacillus, isolated from South China Sea.</title>
        <authorList>
            <person name="Huang H."/>
            <person name="Mo K."/>
            <person name="Hu Y."/>
        </authorList>
    </citation>
    <scope>NUCLEOTIDE SEQUENCE</scope>
    <source>
        <strain evidence="3">IB182496</strain>
    </source>
</reference>
<feature type="domain" description="SLH" evidence="2">
    <location>
        <begin position="1138"/>
        <end position="1197"/>
    </location>
</feature>
<dbReference type="Pfam" id="PF16403">
    <property type="entry name" value="Bact_surface_Ig-like"/>
    <property type="match status" value="2"/>
</dbReference>
<dbReference type="SUPFAM" id="SSF49265">
    <property type="entry name" value="Fibronectin type III"/>
    <property type="match status" value="1"/>
</dbReference>
<protein>
    <submittedName>
        <fullName evidence="3">Leucine-rich repeat protein</fullName>
    </submittedName>
</protein>
<dbReference type="InterPro" id="IPR013783">
    <property type="entry name" value="Ig-like_fold"/>
</dbReference>
<dbReference type="InterPro" id="IPR036116">
    <property type="entry name" value="FN3_sf"/>
</dbReference>
<dbReference type="InterPro" id="IPR053139">
    <property type="entry name" value="Surface_bspA-like"/>
</dbReference>
<dbReference type="Pfam" id="PF13306">
    <property type="entry name" value="LRR_5"/>
    <property type="match status" value="2"/>
</dbReference>
<evidence type="ECO:0000259" key="2">
    <source>
        <dbReference type="PROSITE" id="PS51272"/>
    </source>
</evidence>
<dbReference type="InterPro" id="IPR032675">
    <property type="entry name" value="LRR_dom_sf"/>
</dbReference>